<keyword evidence="2" id="KW-1185">Reference proteome</keyword>
<protein>
    <submittedName>
        <fullName evidence="1">Uncharacterized protein</fullName>
    </submittedName>
</protein>
<accession>A0A0R1WC71</accession>
<dbReference type="PATRIC" id="fig|1423774.3.peg.1172"/>
<dbReference type="STRING" id="1423774.FD31_GL001124"/>
<comment type="caution">
    <text evidence="1">The sequence shown here is derived from an EMBL/GenBank/DDBJ whole genome shotgun (WGS) entry which is preliminary data.</text>
</comment>
<dbReference type="EMBL" id="AZFV01000021">
    <property type="protein sequence ID" value="KRM15560.1"/>
    <property type="molecule type" value="Genomic_DNA"/>
</dbReference>
<evidence type="ECO:0000313" key="1">
    <source>
        <dbReference type="EMBL" id="KRM15560.1"/>
    </source>
</evidence>
<gene>
    <name evidence="1" type="ORF">FD31_GL001124</name>
</gene>
<sequence length="328" mass="38720">MVTNMEIFKDLTDADLIENAKETYNKEIDYIGMDDLSIFSWKNKHLKLTMLKVFWDNGNDNMAMFMYAEISDKDDFIYSDITDRTHNIQFETSNNNLERFAYIKRNIIKDAKPIFSSLFTHTGSSYSLHSSYTEDGSNILAEMAPYYWGKEFAKNEYLKASKNLSKNLLDDSLDLVNNKYYTDRFHFNEILNDINSEQFTLELNDCLKAYEHGFWFVCATGIGSVIEHLLYLSLKRLDNKYKAEHTVKEYIKKHPLKGLSKDPTKMDYINRFEQYDKDFNYRTENHINSTFILRNSIDHYSSGYSSKSICDMMFQGIADFYEGIYLRY</sequence>
<reference evidence="1 2" key="1">
    <citation type="journal article" date="2015" name="Genome Announc.">
        <title>Expanding the biotechnology potential of lactobacilli through comparative genomics of 213 strains and associated genera.</title>
        <authorList>
            <person name="Sun Z."/>
            <person name="Harris H.M."/>
            <person name="McCann A."/>
            <person name="Guo C."/>
            <person name="Argimon S."/>
            <person name="Zhang W."/>
            <person name="Yang X."/>
            <person name="Jeffery I.B."/>
            <person name="Cooney J.C."/>
            <person name="Kagawa T.F."/>
            <person name="Liu W."/>
            <person name="Song Y."/>
            <person name="Salvetti E."/>
            <person name="Wrobel A."/>
            <person name="Rasinkangas P."/>
            <person name="Parkhill J."/>
            <person name="Rea M.C."/>
            <person name="O'Sullivan O."/>
            <person name="Ritari J."/>
            <person name="Douillard F.P."/>
            <person name="Paul Ross R."/>
            <person name="Yang R."/>
            <person name="Briner A.E."/>
            <person name="Felis G.E."/>
            <person name="de Vos W.M."/>
            <person name="Barrangou R."/>
            <person name="Klaenhammer T.R."/>
            <person name="Caufield P.W."/>
            <person name="Cui Y."/>
            <person name="Zhang H."/>
            <person name="O'Toole P.W."/>
        </authorList>
    </citation>
    <scope>NUCLEOTIDE SEQUENCE [LARGE SCALE GENOMIC DNA]</scope>
    <source>
        <strain evidence="1 2">DSM 16982</strain>
    </source>
</reference>
<proteinExistence type="predicted"/>
<organism evidence="1 2">
    <name type="scientific">Companilactobacillus nantensis DSM 16982</name>
    <dbReference type="NCBI Taxonomy" id="1423774"/>
    <lineage>
        <taxon>Bacteria</taxon>
        <taxon>Bacillati</taxon>
        <taxon>Bacillota</taxon>
        <taxon>Bacilli</taxon>
        <taxon>Lactobacillales</taxon>
        <taxon>Lactobacillaceae</taxon>
        <taxon>Companilactobacillus</taxon>
    </lineage>
</organism>
<name>A0A0R1WC71_9LACO</name>
<evidence type="ECO:0000313" key="2">
    <source>
        <dbReference type="Proteomes" id="UP000051302"/>
    </source>
</evidence>
<dbReference type="AlphaFoldDB" id="A0A0R1WC71"/>
<dbReference type="Proteomes" id="UP000051302">
    <property type="component" value="Unassembled WGS sequence"/>
</dbReference>